<keyword evidence="10" id="KW-0812">Transmembrane</keyword>
<gene>
    <name evidence="12" type="ORF">CYMTET_21763</name>
</gene>
<feature type="binding site" evidence="8">
    <location>
        <position position="237"/>
    </location>
    <ligand>
        <name>Zn(2+)</name>
        <dbReference type="ChEBI" id="CHEBI:29105"/>
        <note>catalytic</note>
    </ligand>
</feature>
<keyword evidence="13" id="KW-1185">Reference proteome</keyword>
<reference evidence="12" key="2">
    <citation type="submission" date="2023-06" db="EMBL/GenBank/DDBJ databases">
        <title>Long-read-based genome assembly of the green algal bacterivore Cymbomonas tetramitiformis.</title>
        <authorList>
            <person name="Gyaltshen Y."/>
            <person name="Rozenberg A."/>
            <person name="Paasch A."/>
            <person name="Burns J.A."/>
            <person name="Warring S."/>
            <person name="Larson R."/>
            <person name="Maurer-Alcala X."/>
            <person name="Dacks J."/>
            <person name="Kim E."/>
        </authorList>
    </citation>
    <scope>NUCLEOTIDE SEQUENCE</scope>
    <source>
        <strain evidence="12">PLY_AMNH</strain>
    </source>
</reference>
<feature type="chain" id="PRO_5042442680" description="Leishmanolysin-like peptidase" evidence="11">
    <location>
        <begin position="28"/>
        <end position="1140"/>
    </location>
</feature>
<reference evidence="12 13" key="1">
    <citation type="journal article" date="2015" name="Genome Biol. Evol.">
        <title>Comparative Genomics of a Bacterivorous Green Alga Reveals Evolutionary Causalities and Consequences of Phago-Mixotrophic Mode of Nutrition.</title>
        <authorList>
            <person name="Burns J.A."/>
            <person name="Paasch A."/>
            <person name="Narechania A."/>
            <person name="Kim E."/>
        </authorList>
    </citation>
    <scope>NUCLEOTIDE SEQUENCE [LARGE SCALE GENOMIC DNA]</scope>
    <source>
        <strain evidence="12">PLY_AMNH</strain>
    </source>
</reference>
<dbReference type="GO" id="GO:0005737">
    <property type="term" value="C:cytoplasm"/>
    <property type="evidence" value="ECO:0007669"/>
    <property type="project" value="TreeGrafter"/>
</dbReference>
<dbReference type="PRINTS" id="PR00782">
    <property type="entry name" value="LSHMANOLYSIN"/>
</dbReference>
<evidence type="ECO:0008006" key="14">
    <source>
        <dbReference type="Google" id="ProtNLM"/>
    </source>
</evidence>
<accession>A0AAE0G2Q7</accession>
<evidence type="ECO:0000256" key="9">
    <source>
        <dbReference type="SAM" id="MobiDB-lite"/>
    </source>
</evidence>
<evidence type="ECO:0000256" key="4">
    <source>
        <dbReference type="ARBA" id="ARBA00022801"/>
    </source>
</evidence>
<feature type="compositionally biased region" description="Basic and acidic residues" evidence="9">
    <location>
        <begin position="1076"/>
        <end position="1087"/>
    </location>
</feature>
<dbReference type="SUPFAM" id="SSF55486">
    <property type="entry name" value="Metalloproteases ('zincins'), catalytic domain"/>
    <property type="match status" value="2"/>
</dbReference>
<dbReference type="GO" id="GO:0016020">
    <property type="term" value="C:membrane"/>
    <property type="evidence" value="ECO:0007669"/>
    <property type="project" value="InterPro"/>
</dbReference>
<comment type="similarity">
    <text evidence="1">Belongs to the peptidase M8 family.</text>
</comment>
<evidence type="ECO:0000256" key="8">
    <source>
        <dbReference type="PIRSR" id="PIRSR601577-2"/>
    </source>
</evidence>
<feature type="transmembrane region" description="Helical" evidence="10">
    <location>
        <begin position="735"/>
        <end position="757"/>
    </location>
</feature>
<evidence type="ECO:0000256" key="1">
    <source>
        <dbReference type="ARBA" id="ARBA00005860"/>
    </source>
</evidence>
<feature type="binding site" evidence="8">
    <location>
        <position position="314"/>
    </location>
    <ligand>
        <name>Zn(2+)</name>
        <dbReference type="ChEBI" id="CHEBI:29105"/>
        <note>catalytic</note>
    </ligand>
</feature>
<feature type="compositionally biased region" description="Acidic residues" evidence="9">
    <location>
        <begin position="1088"/>
        <end position="1113"/>
    </location>
</feature>
<evidence type="ECO:0000256" key="5">
    <source>
        <dbReference type="ARBA" id="ARBA00022833"/>
    </source>
</evidence>
<dbReference type="GO" id="GO:0007155">
    <property type="term" value="P:cell adhesion"/>
    <property type="evidence" value="ECO:0007669"/>
    <property type="project" value="InterPro"/>
</dbReference>
<keyword evidence="4" id="KW-0378">Hydrolase</keyword>
<keyword evidence="2" id="KW-0645">Protease</keyword>
<keyword evidence="5 8" id="KW-0862">Zinc</keyword>
<evidence type="ECO:0000256" key="2">
    <source>
        <dbReference type="ARBA" id="ARBA00022670"/>
    </source>
</evidence>
<feature type="transmembrane region" description="Helical" evidence="10">
    <location>
        <begin position="914"/>
        <end position="934"/>
    </location>
</feature>
<evidence type="ECO:0000256" key="10">
    <source>
        <dbReference type="SAM" id="Phobius"/>
    </source>
</evidence>
<dbReference type="PANTHER" id="PTHR10942">
    <property type="entry name" value="LEISHMANOLYSIN-LIKE PEPTIDASE"/>
    <property type="match status" value="1"/>
</dbReference>
<keyword evidence="10" id="KW-0472">Membrane</keyword>
<dbReference type="Gene3D" id="3.10.170.20">
    <property type="match status" value="1"/>
</dbReference>
<feature type="compositionally biased region" description="Acidic residues" evidence="9">
    <location>
        <begin position="1065"/>
        <end position="1075"/>
    </location>
</feature>
<evidence type="ECO:0000256" key="6">
    <source>
        <dbReference type="ARBA" id="ARBA00023049"/>
    </source>
</evidence>
<dbReference type="GO" id="GO:0004222">
    <property type="term" value="F:metalloendopeptidase activity"/>
    <property type="evidence" value="ECO:0007669"/>
    <property type="project" value="InterPro"/>
</dbReference>
<keyword evidence="3 8" id="KW-0479">Metal-binding</keyword>
<organism evidence="12 13">
    <name type="scientific">Cymbomonas tetramitiformis</name>
    <dbReference type="NCBI Taxonomy" id="36881"/>
    <lineage>
        <taxon>Eukaryota</taxon>
        <taxon>Viridiplantae</taxon>
        <taxon>Chlorophyta</taxon>
        <taxon>Pyramimonadophyceae</taxon>
        <taxon>Pyramimonadales</taxon>
        <taxon>Pyramimonadaceae</taxon>
        <taxon>Cymbomonas</taxon>
    </lineage>
</organism>
<evidence type="ECO:0000313" key="12">
    <source>
        <dbReference type="EMBL" id="KAK3269811.1"/>
    </source>
</evidence>
<dbReference type="EMBL" id="LGRX02010723">
    <property type="protein sequence ID" value="KAK3269811.1"/>
    <property type="molecule type" value="Genomic_DNA"/>
</dbReference>
<name>A0AAE0G2Q7_9CHLO</name>
<evidence type="ECO:0000256" key="7">
    <source>
        <dbReference type="PIRSR" id="PIRSR601577-1"/>
    </source>
</evidence>
<evidence type="ECO:0000256" key="11">
    <source>
        <dbReference type="SAM" id="SignalP"/>
    </source>
</evidence>
<dbReference type="Gene3D" id="3.90.132.10">
    <property type="entry name" value="Leishmanolysin , domain 2"/>
    <property type="match status" value="1"/>
</dbReference>
<feature type="transmembrane region" description="Helical" evidence="10">
    <location>
        <begin position="954"/>
        <end position="971"/>
    </location>
</feature>
<feature type="transmembrane region" description="Helical" evidence="10">
    <location>
        <begin position="983"/>
        <end position="1002"/>
    </location>
</feature>
<dbReference type="PANTHER" id="PTHR10942:SF0">
    <property type="entry name" value="LEISHMANOLYSIN-LIKE PEPTIDASE"/>
    <property type="match status" value="1"/>
</dbReference>
<feature type="transmembrane region" description="Helical" evidence="10">
    <location>
        <begin position="769"/>
        <end position="788"/>
    </location>
</feature>
<feature type="transmembrane region" description="Helical" evidence="10">
    <location>
        <begin position="1014"/>
        <end position="1034"/>
    </location>
</feature>
<comment type="cofactor">
    <cofactor evidence="8">
        <name>Zn(2+)</name>
        <dbReference type="ChEBI" id="CHEBI:29105"/>
    </cofactor>
    <text evidence="8">Binds 1 zinc ion per subunit.</text>
</comment>
<feature type="region of interest" description="Disordered" evidence="9">
    <location>
        <begin position="1065"/>
        <end position="1120"/>
    </location>
</feature>
<protein>
    <recommendedName>
        <fullName evidence="14">Leishmanolysin-like peptidase</fullName>
    </recommendedName>
</protein>
<feature type="transmembrane region" description="Helical" evidence="10">
    <location>
        <begin position="829"/>
        <end position="850"/>
    </location>
</feature>
<keyword evidence="10" id="KW-1133">Transmembrane helix</keyword>
<dbReference type="InterPro" id="IPR001577">
    <property type="entry name" value="Peptidase_M8"/>
</dbReference>
<dbReference type="EMBL" id="LGRX02010723">
    <property type="protein sequence ID" value="KAK3269812.1"/>
    <property type="molecule type" value="Genomic_DNA"/>
</dbReference>
<dbReference type="Pfam" id="PF01457">
    <property type="entry name" value="Peptidase_M8"/>
    <property type="match status" value="2"/>
</dbReference>
<evidence type="ECO:0000256" key="3">
    <source>
        <dbReference type="ARBA" id="ARBA00022723"/>
    </source>
</evidence>
<comment type="caution">
    <text evidence="12">The sequence shown here is derived from an EMBL/GenBank/DDBJ whole genome shotgun (WGS) entry which is preliminary data.</text>
</comment>
<sequence length="1140" mass="124991">MRDQPKFVSRFALRALLAIGMLGYAEAFCGVKSTDQDTAVSRPQLYSKHADAKGRILEETGSQQNQSGYLSVREADIQGTASGLRANIVWSAIENEKDPQQCIISGSTIQLGDHKYVCTDEDLITASKLNRIKEHLNWTAAWLETALRLKPVLDSITIDSSAALPPGVPRGPYEHSDVVIVMTAHPDPHGAVAGYASCVQRDQHQRCVAGTFNWCPRTVELKEGNEITAGARRLALHEVVHVLEGIKVDAKMVDDHGHPQPSSYAFTKTHDAAYNRSVVLVKSPRVLNVSREQYGCANLSGVPLEDQGLGVGAHWEARVMGPELMSYGEGVGEPYISDLTLAFLEDTGYYVANYSHAGRLVEPSAPHLHYQPLNFLLTSSAEGPVDGYTPPPEQSPGMLRWGRGEGCSFLQGRAEGWSSVAFKVDSREVKRYTCAEGDQDPKRFGCSYDNRMSAVCVISEYDTDHPADPERTCVQDPDGGHSTCIANRMPGGQIPKEFDALGDTSRGGFNSAMDYVPVRVGYWSCLDKQIHNKESAMRTEWGTALNFGSKFSPAALDATKFGGQAHCPECRCFLSSLMDAATANPTFPEYGLCYPSNCVKSDLLQVGIQKLEGVYWYRCPKEGGKMYIPRLTGSILCPPAKEFCKYENITGKLPPLHWTQGAQSGDVYVRANRLEYAETNVIMEWLLLTMVLAVMLLAMGCMCCCRSTMAALCCGNTETMYSNLKPELLLMEGHLQGYTVVIASSSLLMMIGGYGLGMCFMYQGFDSKYTKLVLVPATLCILLARSGLHAGDALLSPRLGGPSCSEGKLRPTALRGAVQQQAHEEVWDALFYAYAGLAMFTTLLTLSVLVSEFPQALDMYLRSLPFADQDDSDSGDISAVGLWSGLAAAAVFLGLVGCVKILTIAVLLESAFSIMNSVYTVAGVGACYIASFAVSQVKTPEDGWLVPSVDFETLIYILDGGLITIGILGIAYNSTQEKGYVRLYVFVGAAELLALIIVAGAYSTWWQDEELDDWSATCGVMFMITCWAGVWLLASSLCGAIQRAGWAQQMQRDKHEHSRMEIIFSEEESPSDAEEEPKLQRSASRDADIEENDERDDNDEEDYEDLDDLEDENEDRKAPRLGVRSVLKGRLRRFFGSDEL</sequence>
<dbReference type="Proteomes" id="UP001190700">
    <property type="component" value="Unassembled WGS sequence"/>
</dbReference>
<keyword evidence="11" id="KW-0732">Signal</keyword>
<feature type="transmembrane region" description="Helical" evidence="10">
    <location>
        <begin position="882"/>
        <end position="907"/>
    </location>
</feature>
<feature type="active site" evidence="7">
    <location>
        <position position="238"/>
    </location>
</feature>
<feature type="transmembrane region" description="Helical" evidence="10">
    <location>
        <begin position="685"/>
        <end position="714"/>
    </location>
</feature>
<dbReference type="GO" id="GO:0006508">
    <property type="term" value="P:proteolysis"/>
    <property type="evidence" value="ECO:0007669"/>
    <property type="project" value="UniProtKB-KW"/>
</dbReference>
<proteinExistence type="inferred from homology"/>
<dbReference type="AlphaFoldDB" id="A0AAE0G2Q7"/>
<feature type="binding site" evidence="8">
    <location>
        <position position="241"/>
    </location>
    <ligand>
        <name>Zn(2+)</name>
        <dbReference type="ChEBI" id="CHEBI:29105"/>
        <note>catalytic</note>
    </ligand>
</feature>
<keyword evidence="6 8" id="KW-0482">Metalloprotease</keyword>
<dbReference type="GO" id="GO:0046872">
    <property type="term" value="F:metal ion binding"/>
    <property type="evidence" value="ECO:0007669"/>
    <property type="project" value="UniProtKB-KW"/>
</dbReference>
<evidence type="ECO:0000313" key="13">
    <source>
        <dbReference type="Proteomes" id="UP001190700"/>
    </source>
</evidence>
<feature type="signal peptide" evidence="11">
    <location>
        <begin position="1"/>
        <end position="27"/>
    </location>
</feature>